<dbReference type="GO" id="GO:0006886">
    <property type="term" value="P:intracellular protein transport"/>
    <property type="evidence" value="ECO:0007669"/>
    <property type="project" value="InterPro"/>
</dbReference>
<dbReference type="Pfam" id="PF25440">
    <property type="entry name" value="Beta-prop_RIC1_2nd"/>
    <property type="match status" value="1"/>
</dbReference>
<dbReference type="PANTHER" id="PTHR22746:SF10">
    <property type="entry name" value="GUANINE NUCLEOTIDE EXCHANGE FACTOR SUBUNIT RIC1"/>
    <property type="match status" value="1"/>
</dbReference>
<dbReference type="EMBL" id="OV651821">
    <property type="protein sequence ID" value="CAH1115519.1"/>
    <property type="molecule type" value="Genomic_DNA"/>
</dbReference>
<feature type="domain" description="RIC1 C-terminal alpha solenoid region" evidence="5">
    <location>
        <begin position="785"/>
        <end position="948"/>
    </location>
</feature>
<dbReference type="SUPFAM" id="SSF101898">
    <property type="entry name" value="NHL repeat"/>
    <property type="match status" value="1"/>
</dbReference>
<evidence type="ECO:0000256" key="1">
    <source>
        <dbReference type="ARBA" id="ARBA00004370"/>
    </source>
</evidence>
<name>A0A9P0GJ66_9CUCU</name>
<dbReference type="GO" id="GO:0000139">
    <property type="term" value="C:Golgi membrane"/>
    <property type="evidence" value="ECO:0007669"/>
    <property type="project" value="TreeGrafter"/>
</dbReference>
<evidence type="ECO:0000259" key="5">
    <source>
        <dbReference type="Pfam" id="PF07064"/>
    </source>
</evidence>
<evidence type="ECO:0000313" key="7">
    <source>
        <dbReference type="Proteomes" id="UP001153636"/>
    </source>
</evidence>
<protein>
    <recommendedName>
        <fullName evidence="3">Protein RIC1 homolog</fullName>
    </recommendedName>
</protein>
<feature type="compositionally biased region" description="Polar residues" evidence="4">
    <location>
        <begin position="995"/>
        <end position="1015"/>
    </location>
</feature>
<dbReference type="OrthoDB" id="67540at2759"/>
<dbReference type="GO" id="GO:0034066">
    <property type="term" value="C:Ric1-Rgp1 guanyl-nucleotide exchange factor complex"/>
    <property type="evidence" value="ECO:0007669"/>
    <property type="project" value="InterPro"/>
</dbReference>
<dbReference type="InterPro" id="IPR009771">
    <property type="entry name" value="RIC1_C"/>
</dbReference>
<evidence type="ECO:0000256" key="4">
    <source>
        <dbReference type="SAM" id="MobiDB-lite"/>
    </source>
</evidence>
<evidence type="ECO:0000256" key="2">
    <source>
        <dbReference type="ARBA" id="ARBA00023136"/>
    </source>
</evidence>
<dbReference type="GO" id="GO:0042147">
    <property type="term" value="P:retrograde transport, endosome to Golgi"/>
    <property type="evidence" value="ECO:0007669"/>
    <property type="project" value="TreeGrafter"/>
</dbReference>
<dbReference type="Pfam" id="PF07064">
    <property type="entry name" value="RIC1"/>
    <property type="match status" value="1"/>
</dbReference>
<accession>A0A9P0GJ66</accession>
<evidence type="ECO:0000313" key="6">
    <source>
        <dbReference type="EMBL" id="CAH1115519.1"/>
    </source>
</evidence>
<proteinExistence type="predicted"/>
<keyword evidence="2" id="KW-0472">Membrane</keyword>
<feature type="compositionally biased region" description="Polar residues" evidence="4">
    <location>
        <begin position="1416"/>
        <end position="1434"/>
    </location>
</feature>
<reference evidence="6" key="1">
    <citation type="submission" date="2022-01" db="EMBL/GenBank/DDBJ databases">
        <authorList>
            <person name="King R."/>
        </authorList>
    </citation>
    <scope>NUCLEOTIDE SEQUENCE</scope>
</reference>
<evidence type="ECO:0000256" key="3">
    <source>
        <dbReference type="ARBA" id="ARBA00029879"/>
    </source>
</evidence>
<comment type="subcellular location">
    <subcellularLocation>
        <location evidence="1">Membrane</location>
    </subcellularLocation>
</comment>
<keyword evidence="7" id="KW-1185">Reference proteome</keyword>
<dbReference type="PANTHER" id="PTHR22746">
    <property type="entry name" value="RAB6A-GEF COMPLEX PARTNER PROTEIN 1"/>
    <property type="match status" value="1"/>
</dbReference>
<dbReference type="Proteomes" id="UP001153636">
    <property type="component" value="Chromosome 9"/>
</dbReference>
<gene>
    <name evidence="6" type="ORF">PSYICH_LOCUS14949</name>
</gene>
<feature type="region of interest" description="Disordered" evidence="4">
    <location>
        <begin position="1383"/>
        <end position="1444"/>
    </location>
</feature>
<organism evidence="6 7">
    <name type="scientific">Psylliodes chrysocephalus</name>
    <dbReference type="NCBI Taxonomy" id="3402493"/>
    <lineage>
        <taxon>Eukaryota</taxon>
        <taxon>Metazoa</taxon>
        <taxon>Ecdysozoa</taxon>
        <taxon>Arthropoda</taxon>
        <taxon>Hexapoda</taxon>
        <taxon>Insecta</taxon>
        <taxon>Pterygota</taxon>
        <taxon>Neoptera</taxon>
        <taxon>Endopterygota</taxon>
        <taxon>Coleoptera</taxon>
        <taxon>Polyphaga</taxon>
        <taxon>Cucujiformia</taxon>
        <taxon>Chrysomeloidea</taxon>
        <taxon>Chrysomelidae</taxon>
        <taxon>Galerucinae</taxon>
        <taxon>Alticini</taxon>
        <taxon>Psylliodes</taxon>
    </lineage>
</organism>
<feature type="region of interest" description="Disordered" evidence="4">
    <location>
        <begin position="995"/>
        <end position="1035"/>
    </location>
</feature>
<dbReference type="GO" id="GO:0005829">
    <property type="term" value="C:cytosol"/>
    <property type="evidence" value="ECO:0007669"/>
    <property type="project" value="TreeGrafter"/>
</dbReference>
<dbReference type="InterPro" id="IPR040096">
    <property type="entry name" value="Ric1"/>
</dbReference>
<sequence length="1457" mass="164739">MYFPVGWPKVIKIPELGNSTIKHITSNRDRILFAILTDDRLGIWFCRPCVPITFHRRSPISIQKYGTNVIAEWKPDSSMIVIATSEGHLLFYKVEVAPDHKGFYHQTDSPNLNLRRDSAELFIKEAIPPLKLILNEEITIWDGQITGVVCITMTELMISTTNNHVLRYRWDGTQNRDYALDLRRIPFCINQQVAKAVPIVEENIYITDIEYSPLVGGFSIVLNDGRAAFLTAPSLKFDPNQVQGIWAQGIDNATCTNINHKFRLITFGRSNSECIVYNIDESTGGLEVSHTCVLSSKDYPGDPGSIEKVRWTPDGCALVVSWSKGGIALWSTFGALLMCSLGWDYGLNMDLDKLNPLHVACMEFSTEGYQLWMVRKHFVQNDSGNEKSYTPHTSLVQMDLVKSALAVNPCMSLQSHLYLQGEDKLYVNSANTFIKVFSEKSKKEDIFENTNSLSTTLDEGRQWLIISVPSTYSATNWPIRYSAIDSEGLNIAIAGRTGLAHYSILSRKWKLFGNETQEKDFIVAGGLLWWKEYMVMGCYSILDNGEEFRFYPRESKLDNKFAKIVKVLAPVLLINILQDQLITLGSNAQVCIWQLQLNDNVGDVELTKTQVVDISALAIHPACITSVTLTCLRTETVRGQHNMFESILINVSGRLLLVQRESRHGEKYACLLPTVLASCVENVWVPRRRKLEKAHLTESLWLFCGSHGMRVWLPLYPRDGDKTHTFMSKRIMLPFHLRIYPLAILFEDAIILGAENDTVLYSSDYNSPFSLPLCVLQRTSQVYLHQILRQLIRRNLGYHAWEIARSCMALPYFPHSLELLLHEVLEEEATSKEPIPDAQLPSILEFIMEYPVYLQTVVQCARKTEIALWPYLFSVAGKPKDLFQECLIKGELDTAASYLIILQNLETSSVSRQYATLLLNTALDKSKWRLAKDLVRFLRAIDPNDVESESPRTSFILPPKLGIGQTTASVSPNAEDLSLILGNVQGPRVRSYSTTISPKLVERSNSTSGNTTSAVETDRKKSVPNSVGNTKSDKVQKSHTSEEFFIDVILQKHARRLLSARRLTDLGYFAAYLDFHLVTWLIKERDRAARIDDFVKTLKQVHEDFDWPYPTSNFPFVKKHSDPQSPVENPMNNLEDQLKTLLVNYPTSFSHIGDSGYMSLKDLPYTGLVTPLNAFDQTSQIAGTELDEQSLCETHTDRKKSDTEHQTKNISITGNFENNYNLGLKSTVLNSNRDEFMSNVSSVWGEDRDLASIGTDNWEVPSTKILEQFSNLDKGSQRSEIQLRYLLQLFMEANCLEWSLVFSIILRDAMAVLRLINAAKSHDQPAETVSRLRQGLLIINYWTNTECLGYSTFMLAIHNQISVLTRILESKIQLEQIQQQGVTAANVKSPKPSRSRKSSSNQDSSNTQLVVKEKSSLVNTLQKDNLNENNSGKGKTSEEETVTDIHLIPKNTGCLVS</sequence>